<keyword evidence="8 9" id="KW-0472">Membrane</keyword>
<name>A0A2N8ZKV8_9VIBR</name>
<evidence type="ECO:0000259" key="10">
    <source>
        <dbReference type="PROSITE" id="PS50850"/>
    </source>
</evidence>
<evidence type="ECO:0000313" key="12">
    <source>
        <dbReference type="Proteomes" id="UP000235828"/>
    </source>
</evidence>
<keyword evidence="6 9" id="KW-0812">Transmembrane</keyword>
<feature type="transmembrane region" description="Helical" evidence="9">
    <location>
        <begin position="15"/>
        <end position="41"/>
    </location>
</feature>
<gene>
    <name evidence="11" type="ORF">VTAP4600_B0911</name>
</gene>
<evidence type="ECO:0000256" key="4">
    <source>
        <dbReference type="ARBA" id="ARBA00022475"/>
    </source>
</evidence>
<feature type="domain" description="Major facilitator superfamily (MFS) profile" evidence="10">
    <location>
        <begin position="213"/>
        <end position="402"/>
    </location>
</feature>
<feature type="transmembrane region" description="Helical" evidence="9">
    <location>
        <begin position="337"/>
        <end position="358"/>
    </location>
</feature>
<dbReference type="GO" id="GO:0005886">
    <property type="term" value="C:plasma membrane"/>
    <property type="evidence" value="ECO:0007669"/>
    <property type="project" value="UniProtKB-SubCell"/>
</dbReference>
<feature type="transmembrane region" description="Helical" evidence="9">
    <location>
        <begin position="172"/>
        <end position="192"/>
    </location>
</feature>
<dbReference type="InterPro" id="IPR011701">
    <property type="entry name" value="MFS"/>
</dbReference>
<evidence type="ECO:0000256" key="2">
    <source>
        <dbReference type="ARBA" id="ARBA00006523"/>
    </source>
</evidence>
<dbReference type="PANTHER" id="PTHR23535">
    <property type="entry name" value="SUGAR EFFLUX TRANSPORTER A-RELATED"/>
    <property type="match status" value="1"/>
</dbReference>
<keyword evidence="5" id="KW-0762">Sugar transport</keyword>
<dbReference type="Gene3D" id="1.20.1250.20">
    <property type="entry name" value="MFS general substrate transporter like domains"/>
    <property type="match status" value="2"/>
</dbReference>
<evidence type="ECO:0000256" key="7">
    <source>
        <dbReference type="ARBA" id="ARBA00022989"/>
    </source>
</evidence>
<dbReference type="RefSeq" id="WP_231897991.1">
    <property type="nucleotide sequence ID" value="NZ_LT960612.1"/>
</dbReference>
<reference evidence="11 12" key="1">
    <citation type="submission" date="2017-10" db="EMBL/GenBank/DDBJ databases">
        <authorList>
            <person name="Banno H."/>
            <person name="Chua N.-H."/>
        </authorList>
    </citation>
    <scope>NUCLEOTIDE SEQUENCE [LARGE SCALE GENOMIC DNA]</scope>
    <source>
        <strain evidence="11">Vibrio tapetis CECT4600</strain>
    </source>
</reference>
<dbReference type="EMBL" id="LT960612">
    <property type="protein sequence ID" value="SON52522.1"/>
    <property type="molecule type" value="Genomic_DNA"/>
</dbReference>
<evidence type="ECO:0000313" key="11">
    <source>
        <dbReference type="EMBL" id="SON52522.1"/>
    </source>
</evidence>
<comment type="similarity">
    <text evidence="2">Belongs to the major facilitator superfamily. Set transporter family.</text>
</comment>
<proteinExistence type="inferred from homology"/>
<dbReference type="Proteomes" id="UP000235828">
    <property type="component" value="Chromosome B"/>
</dbReference>
<feature type="transmembrane region" description="Helical" evidence="9">
    <location>
        <begin position="251"/>
        <end position="268"/>
    </location>
</feature>
<dbReference type="SUPFAM" id="SSF103473">
    <property type="entry name" value="MFS general substrate transporter"/>
    <property type="match status" value="1"/>
</dbReference>
<feature type="transmembrane region" description="Helical" evidence="9">
    <location>
        <begin position="280"/>
        <end position="297"/>
    </location>
</feature>
<feature type="transmembrane region" description="Helical" evidence="9">
    <location>
        <begin position="47"/>
        <end position="68"/>
    </location>
</feature>
<dbReference type="KEGG" id="vta:B0911"/>
<dbReference type="PROSITE" id="PS50850">
    <property type="entry name" value="MFS"/>
    <property type="match status" value="1"/>
</dbReference>
<evidence type="ECO:0000256" key="1">
    <source>
        <dbReference type="ARBA" id="ARBA00004651"/>
    </source>
</evidence>
<dbReference type="AlphaFoldDB" id="A0A2N8ZKV8"/>
<sequence length="402" mass="43409">MLKKLIALMTGQSGVYFIINGLTALAFAFLMPIMSLFLVTALKTEPIFLGLYTATVSLMTIFISQKLTGMIDKGVSSKKLFLMSLSGIVAASFGFSLATEFWHALVVGALLMPFASSSIPLILTMIRNYADSTGKDSAKINSQMRSSVSLLWIFGPPLAFLSVDTFGFDINFYLSMGIASLVMVIVATKLQVEGSKNKTQSEDKGKSIIPTEVWVLCAIMMIANMANAIYINSMPLFVTNDLKFPTSYPGLMLGITAAIEIPVMLLAVKWSKRWGKTGVMKLGFVAAATFYIGMFFAETLPMLLALQILNGLFFGVFVGLGITIVQDYAPSSIGRASALYTNAMLIGTMLGTSSMGLISQYYGFKAPLLLSFIAVITAGIGMWVHEANLAKKTKAKEVVTAK</sequence>
<keyword evidence="12" id="KW-1185">Reference proteome</keyword>
<evidence type="ECO:0000256" key="8">
    <source>
        <dbReference type="ARBA" id="ARBA00023136"/>
    </source>
</evidence>
<dbReference type="InterPro" id="IPR020846">
    <property type="entry name" value="MFS_dom"/>
</dbReference>
<feature type="transmembrane region" description="Helical" evidence="9">
    <location>
        <begin position="364"/>
        <end position="384"/>
    </location>
</feature>
<evidence type="ECO:0000256" key="6">
    <source>
        <dbReference type="ARBA" id="ARBA00022692"/>
    </source>
</evidence>
<accession>A0A2N8ZKV8</accession>
<keyword evidence="3" id="KW-0813">Transport</keyword>
<keyword evidence="4" id="KW-1003">Cell membrane</keyword>
<evidence type="ECO:0000256" key="9">
    <source>
        <dbReference type="SAM" id="Phobius"/>
    </source>
</evidence>
<dbReference type="InterPro" id="IPR036259">
    <property type="entry name" value="MFS_trans_sf"/>
</dbReference>
<dbReference type="PANTHER" id="PTHR23535:SF2">
    <property type="entry name" value="SUGAR EFFLUX TRANSPORTER A-RELATED"/>
    <property type="match status" value="1"/>
</dbReference>
<evidence type="ECO:0000256" key="3">
    <source>
        <dbReference type="ARBA" id="ARBA00022448"/>
    </source>
</evidence>
<feature type="transmembrane region" description="Helical" evidence="9">
    <location>
        <begin position="213"/>
        <end position="231"/>
    </location>
</feature>
<organism evidence="11 12">
    <name type="scientific">Vibrio tapetis subsp. tapetis</name>
    <dbReference type="NCBI Taxonomy" id="1671868"/>
    <lineage>
        <taxon>Bacteria</taxon>
        <taxon>Pseudomonadati</taxon>
        <taxon>Pseudomonadota</taxon>
        <taxon>Gammaproteobacteria</taxon>
        <taxon>Vibrionales</taxon>
        <taxon>Vibrionaceae</taxon>
        <taxon>Vibrio</taxon>
    </lineage>
</organism>
<dbReference type="CDD" id="cd17471">
    <property type="entry name" value="MFS_Set"/>
    <property type="match status" value="1"/>
</dbReference>
<protein>
    <submittedName>
        <fullName evidence="11">Major facilitator family protein</fullName>
    </submittedName>
</protein>
<comment type="subcellular location">
    <subcellularLocation>
        <location evidence="1">Cell membrane</location>
        <topology evidence="1">Multi-pass membrane protein</topology>
    </subcellularLocation>
</comment>
<feature type="transmembrane region" description="Helical" evidence="9">
    <location>
        <begin position="147"/>
        <end position="166"/>
    </location>
</feature>
<keyword evidence="7 9" id="KW-1133">Transmembrane helix</keyword>
<dbReference type="Pfam" id="PF07690">
    <property type="entry name" value="MFS_1"/>
    <property type="match status" value="2"/>
</dbReference>
<feature type="transmembrane region" description="Helical" evidence="9">
    <location>
        <begin position="80"/>
        <end position="98"/>
    </location>
</feature>
<evidence type="ECO:0000256" key="5">
    <source>
        <dbReference type="ARBA" id="ARBA00022597"/>
    </source>
</evidence>
<dbReference type="GO" id="GO:0022857">
    <property type="term" value="F:transmembrane transporter activity"/>
    <property type="evidence" value="ECO:0007669"/>
    <property type="project" value="InterPro"/>
</dbReference>
<feature type="transmembrane region" description="Helical" evidence="9">
    <location>
        <begin position="303"/>
        <end position="325"/>
    </location>
</feature>
<feature type="transmembrane region" description="Helical" evidence="9">
    <location>
        <begin position="104"/>
        <end position="126"/>
    </location>
</feature>